<keyword evidence="2" id="KW-1185">Reference proteome</keyword>
<dbReference type="Proteomes" id="UP000037660">
    <property type="component" value="Unassembled WGS sequence"/>
</dbReference>
<dbReference type="AlphaFoldDB" id="A0A0K8P418"/>
<protein>
    <submittedName>
        <fullName evidence="1">Bacteriophage protein gp37</fullName>
    </submittedName>
</protein>
<proteinExistence type="predicted"/>
<name>A0A0K8P418_PISS1</name>
<accession>A0A0K8P418</accession>
<dbReference type="RefSeq" id="WP_054021271.1">
    <property type="nucleotide sequence ID" value="NZ_BBYR01000045.1"/>
</dbReference>
<dbReference type="EMBL" id="BBYR01000045">
    <property type="protein sequence ID" value="GAP37336.1"/>
    <property type="molecule type" value="Genomic_DNA"/>
</dbReference>
<organism evidence="1 2">
    <name type="scientific">Piscinibacter sakaiensis</name>
    <name type="common">Ideonella sakaiensis</name>
    <dbReference type="NCBI Taxonomy" id="1547922"/>
    <lineage>
        <taxon>Bacteria</taxon>
        <taxon>Pseudomonadati</taxon>
        <taxon>Pseudomonadota</taxon>
        <taxon>Betaproteobacteria</taxon>
        <taxon>Burkholderiales</taxon>
        <taxon>Sphaerotilaceae</taxon>
        <taxon>Piscinibacter</taxon>
    </lineage>
</organism>
<reference evidence="1 2" key="2">
    <citation type="journal article" date="2016" name="Science">
        <title>A bacterium that degrades and assimilates poly(ethylene terephthalate).</title>
        <authorList>
            <person name="Yoshida S."/>
            <person name="Hiraga K."/>
            <person name="Takehana T."/>
            <person name="Taniguchi I."/>
            <person name="Yamaji H."/>
            <person name="Maeda Y."/>
            <person name="Toyohara K."/>
            <person name="Miyamoto K."/>
            <person name="Kimura Y."/>
            <person name="Oda K."/>
        </authorList>
    </citation>
    <scope>NUCLEOTIDE SEQUENCE [LARGE SCALE GENOMIC DNA]</scope>
    <source>
        <strain evidence="2">NBRC 110686 / TISTR 2288 / 201-F6</strain>
    </source>
</reference>
<dbReference type="OrthoDB" id="9787478at2"/>
<dbReference type="InterPro" id="IPR011101">
    <property type="entry name" value="DUF5131"/>
</dbReference>
<comment type="caution">
    <text evidence="1">The sequence shown here is derived from an EMBL/GenBank/DDBJ whole genome shotgun (WGS) entry which is preliminary data.</text>
</comment>
<sequence>MAENTRIEWATHTWTPIVGCDAVSPACAKCYAALMAARLESMGQEKYRGVAVRVGNVGKWTGKVTFWEPDLVKPLTVRKPGRWFLTSMGDVAHDLVTDAQLAELFGVMAVAGAAGPFHREQDGVTERGGWTSSDGAWVPAKWPNMLSGPHTFLVLTKRVDRLADLLLGHSFRRMVSEAAYRWAHNRTTAGAIADSILPPWSDFRGEASGCWPMRNVFIGCTAEDQEQADLRRAGMQRIAAAGWQTFASYEPALGPVNWGGWQFLRQLISGGESGWKARPSHPDWYRGARDFAEAHGIAYLHKQNGEWVSVSEVAGPGAHHHFPDGATVRRVGKKAAGRLLDGRTHDGFPEVAHA</sequence>
<dbReference type="STRING" id="1547922.ISF6_3191"/>
<dbReference type="Pfam" id="PF07505">
    <property type="entry name" value="DUF5131"/>
    <property type="match status" value="2"/>
</dbReference>
<gene>
    <name evidence="1" type="ORF">ISF6_3191</name>
</gene>
<evidence type="ECO:0000313" key="2">
    <source>
        <dbReference type="Proteomes" id="UP000037660"/>
    </source>
</evidence>
<reference evidence="2" key="1">
    <citation type="submission" date="2015-07" db="EMBL/GenBank/DDBJ databases">
        <title>Discovery of a poly(ethylene terephthalate assimilation.</title>
        <authorList>
            <person name="Yoshida S."/>
            <person name="Hiraga K."/>
            <person name="Takehana T."/>
            <person name="Taniguchi I."/>
            <person name="Yamaji H."/>
            <person name="Maeda Y."/>
            <person name="Toyohara K."/>
            <person name="Miyamoto K."/>
            <person name="Kimura Y."/>
            <person name="Oda K."/>
        </authorList>
    </citation>
    <scope>NUCLEOTIDE SEQUENCE [LARGE SCALE GENOMIC DNA]</scope>
    <source>
        <strain evidence="2">NBRC 110686 / TISTR 2288 / 201-F6</strain>
    </source>
</reference>
<evidence type="ECO:0000313" key="1">
    <source>
        <dbReference type="EMBL" id="GAP37336.1"/>
    </source>
</evidence>